<evidence type="ECO:0000313" key="1">
    <source>
        <dbReference type="Proteomes" id="UP000887565"/>
    </source>
</evidence>
<accession>A0A915IPT7</accession>
<keyword evidence="1" id="KW-1185">Reference proteome</keyword>
<organism evidence="1 2">
    <name type="scientific">Romanomermis culicivorax</name>
    <name type="common">Nematode worm</name>
    <dbReference type="NCBI Taxonomy" id="13658"/>
    <lineage>
        <taxon>Eukaryota</taxon>
        <taxon>Metazoa</taxon>
        <taxon>Ecdysozoa</taxon>
        <taxon>Nematoda</taxon>
        <taxon>Enoplea</taxon>
        <taxon>Dorylaimia</taxon>
        <taxon>Mermithida</taxon>
        <taxon>Mermithoidea</taxon>
        <taxon>Mermithidae</taxon>
        <taxon>Romanomermis</taxon>
    </lineage>
</organism>
<dbReference type="WBParaSite" id="nRc.2.0.1.t15438-RA">
    <property type="protein sequence ID" value="nRc.2.0.1.t15438-RA"/>
    <property type="gene ID" value="nRc.2.0.1.g15438"/>
</dbReference>
<name>A0A915IPT7_ROMCU</name>
<sequence>MNPEPTTVTTILTTTVTTIPTTTKRPIPPMARAFVVCIKFKEVEGKILHNPDRKTAF</sequence>
<dbReference type="AlphaFoldDB" id="A0A915IPT7"/>
<proteinExistence type="predicted"/>
<dbReference type="Proteomes" id="UP000887565">
    <property type="component" value="Unplaced"/>
</dbReference>
<reference evidence="2" key="1">
    <citation type="submission" date="2022-11" db="UniProtKB">
        <authorList>
            <consortium name="WormBaseParasite"/>
        </authorList>
    </citation>
    <scope>IDENTIFICATION</scope>
</reference>
<evidence type="ECO:0000313" key="2">
    <source>
        <dbReference type="WBParaSite" id="nRc.2.0.1.t15438-RA"/>
    </source>
</evidence>
<protein>
    <submittedName>
        <fullName evidence="2">Uncharacterized protein</fullName>
    </submittedName>
</protein>